<reference evidence="2" key="2">
    <citation type="submission" date="2021-10" db="EMBL/GenBank/DDBJ databases">
        <title>Phylogenomics reveals ancestral predisposition of the termite-cultivated fungus Termitomyces towards a domesticated lifestyle.</title>
        <authorList>
            <person name="Auxier B."/>
            <person name="Grum-Grzhimaylo A."/>
            <person name="Cardenas M.E."/>
            <person name="Lodge J.D."/>
            <person name="Laessoe T."/>
            <person name="Pedersen O."/>
            <person name="Smith M.E."/>
            <person name="Kuyper T.W."/>
            <person name="Franco-Molano E.A."/>
            <person name="Baroni T.J."/>
            <person name="Aanen D.K."/>
        </authorList>
    </citation>
    <scope>NUCLEOTIDE SEQUENCE</scope>
    <source>
        <strain evidence="2">D49</strain>
    </source>
</reference>
<keyword evidence="3" id="KW-1185">Reference proteome</keyword>
<dbReference type="Proteomes" id="UP000717328">
    <property type="component" value="Unassembled WGS sequence"/>
</dbReference>
<feature type="non-terminal residue" evidence="2">
    <location>
        <position position="1"/>
    </location>
</feature>
<name>A0A9P7FPE2_9AGAR</name>
<comment type="caution">
    <text evidence="2">The sequence shown here is derived from an EMBL/GenBank/DDBJ whole genome shotgun (WGS) entry which is preliminary data.</text>
</comment>
<feature type="region of interest" description="Disordered" evidence="1">
    <location>
        <begin position="255"/>
        <end position="275"/>
    </location>
</feature>
<accession>A0A9P7FPE2</accession>
<protein>
    <submittedName>
        <fullName evidence="2">Uncharacterized protein</fullName>
    </submittedName>
</protein>
<dbReference type="OrthoDB" id="3007288at2759"/>
<feature type="region of interest" description="Disordered" evidence="1">
    <location>
        <begin position="1"/>
        <end position="31"/>
    </location>
</feature>
<feature type="compositionally biased region" description="Low complexity" evidence="1">
    <location>
        <begin position="257"/>
        <end position="271"/>
    </location>
</feature>
<proteinExistence type="predicted"/>
<evidence type="ECO:0000313" key="3">
    <source>
        <dbReference type="Proteomes" id="UP000717328"/>
    </source>
</evidence>
<organism evidence="2 3">
    <name type="scientific">Sphagnurus paluster</name>
    <dbReference type="NCBI Taxonomy" id="117069"/>
    <lineage>
        <taxon>Eukaryota</taxon>
        <taxon>Fungi</taxon>
        <taxon>Dikarya</taxon>
        <taxon>Basidiomycota</taxon>
        <taxon>Agaricomycotina</taxon>
        <taxon>Agaricomycetes</taxon>
        <taxon>Agaricomycetidae</taxon>
        <taxon>Agaricales</taxon>
        <taxon>Tricholomatineae</taxon>
        <taxon>Lyophyllaceae</taxon>
        <taxon>Sphagnurus</taxon>
    </lineage>
</organism>
<dbReference type="AlphaFoldDB" id="A0A9P7FPE2"/>
<sequence length="316" mass="34753">MSSVESLMGSLSPEPDHSDRDDDSPVPVPAPVLNPNAPIDFTKISLEIFIQMIVNKMGLGPLFVEELCAFLATASFMDDNIKRVEIFKLAVQLRTYQSLIQSQGVYKNIQSTLDHVDRSIDHAAAGFTEAQIIEVRSACRVIVWDASRMNYTNPAVVQATPAYLRKYRHINGLKDYFEAPNQKQASMVKRLASGQASYMKGMYRNLIKLGVLGNGKTAPTSLTDNLLAAVARENIHLLVTKSAAKIENSDPVIFDNPSATSAPASPAPSSSNRLFKPLPKLTGTVSQGKDFLTRLTIFYAEKEIEWGEDLTTSGWT</sequence>
<evidence type="ECO:0000256" key="1">
    <source>
        <dbReference type="SAM" id="MobiDB-lite"/>
    </source>
</evidence>
<dbReference type="EMBL" id="JABCKI010007035">
    <property type="protein sequence ID" value="KAG5633798.1"/>
    <property type="molecule type" value="Genomic_DNA"/>
</dbReference>
<evidence type="ECO:0000313" key="2">
    <source>
        <dbReference type="EMBL" id="KAG5633798.1"/>
    </source>
</evidence>
<reference evidence="2" key="1">
    <citation type="submission" date="2021-02" db="EMBL/GenBank/DDBJ databases">
        <authorList>
            <person name="Nieuwenhuis M."/>
            <person name="Van De Peppel L.J.J."/>
        </authorList>
    </citation>
    <scope>NUCLEOTIDE SEQUENCE</scope>
    <source>
        <strain evidence="2">D49</strain>
    </source>
</reference>
<gene>
    <name evidence="2" type="ORF">H0H81_005215</name>
</gene>